<proteinExistence type="predicted"/>
<protein>
    <submittedName>
        <fullName evidence="1">Uncharacterized protein</fullName>
    </submittedName>
</protein>
<accession>A0A812R9K1</accession>
<dbReference type="EMBL" id="CAJNIZ010019687">
    <property type="protein sequence ID" value="CAE7429674.1"/>
    <property type="molecule type" value="Genomic_DNA"/>
</dbReference>
<evidence type="ECO:0000313" key="1">
    <source>
        <dbReference type="EMBL" id="CAE7429674.1"/>
    </source>
</evidence>
<reference evidence="1" key="1">
    <citation type="submission" date="2021-02" db="EMBL/GenBank/DDBJ databases">
        <authorList>
            <person name="Dougan E. K."/>
            <person name="Rhodes N."/>
            <person name="Thang M."/>
            <person name="Chan C."/>
        </authorList>
    </citation>
    <scope>NUCLEOTIDE SEQUENCE</scope>
</reference>
<sequence length="255" mass="28668">EGYSLEILDTFASEWITSKSWEKLPKNFFAQRVQAEGAHLKAFAAEVLLVIPILYMFGMTVLQPAGVLPEHARCMGLMARILAILQAGDDAVRHVHELTALIGEHARAFALLYEDLAKPKFHWMFHIPRGLRRFGNYSCFGPERKHRIVKTIAAQVMGTHLDQNLCLRACAEMLRCMQDASLTATSLLPPVTDIPWAVDILSDMAGDTHVQKVERSQTMRTKRALLASDDVVFCEVNVLYRCLPNGDIEIIRPLV</sequence>
<dbReference type="OrthoDB" id="421584at2759"/>
<evidence type="ECO:0000313" key="2">
    <source>
        <dbReference type="Proteomes" id="UP000649617"/>
    </source>
</evidence>
<dbReference type="AlphaFoldDB" id="A0A812R9K1"/>
<feature type="non-terminal residue" evidence="1">
    <location>
        <position position="255"/>
    </location>
</feature>
<name>A0A812R9K1_SYMPI</name>
<gene>
    <name evidence="1" type="ORF">SPIL2461_LOCUS10513</name>
</gene>
<dbReference type="Proteomes" id="UP000649617">
    <property type="component" value="Unassembled WGS sequence"/>
</dbReference>
<keyword evidence="2" id="KW-1185">Reference proteome</keyword>
<comment type="caution">
    <text evidence="1">The sequence shown here is derived from an EMBL/GenBank/DDBJ whole genome shotgun (WGS) entry which is preliminary data.</text>
</comment>
<organism evidence="1 2">
    <name type="scientific">Symbiodinium pilosum</name>
    <name type="common">Dinoflagellate</name>
    <dbReference type="NCBI Taxonomy" id="2952"/>
    <lineage>
        <taxon>Eukaryota</taxon>
        <taxon>Sar</taxon>
        <taxon>Alveolata</taxon>
        <taxon>Dinophyceae</taxon>
        <taxon>Suessiales</taxon>
        <taxon>Symbiodiniaceae</taxon>
        <taxon>Symbiodinium</taxon>
    </lineage>
</organism>